<accession>A0A1W2FX56</accession>
<dbReference type="Pfam" id="PF00005">
    <property type="entry name" value="ABC_tran"/>
    <property type="match status" value="1"/>
</dbReference>
<keyword evidence="2" id="KW-0547">Nucleotide-binding</keyword>
<protein>
    <submittedName>
        <fullName evidence="5">Amino acid/amide ABC transporter ATP-binding protein 1, HAAT family</fullName>
    </submittedName>
</protein>
<dbReference type="GO" id="GO:0005886">
    <property type="term" value="C:plasma membrane"/>
    <property type="evidence" value="ECO:0007669"/>
    <property type="project" value="TreeGrafter"/>
</dbReference>
<evidence type="ECO:0000256" key="1">
    <source>
        <dbReference type="ARBA" id="ARBA00022448"/>
    </source>
</evidence>
<reference evidence="5 6" key="1">
    <citation type="submission" date="2017-04" db="EMBL/GenBank/DDBJ databases">
        <authorList>
            <person name="Afonso C.L."/>
            <person name="Miller P.J."/>
            <person name="Scott M.A."/>
            <person name="Spackman E."/>
            <person name="Goraichik I."/>
            <person name="Dimitrov K.M."/>
            <person name="Suarez D.L."/>
            <person name="Swayne D.E."/>
        </authorList>
    </citation>
    <scope>NUCLEOTIDE SEQUENCE [LARGE SCALE GENOMIC DNA]</scope>
    <source>
        <strain evidence="5 6">DSM 43828</strain>
    </source>
</reference>
<dbReference type="GO" id="GO:0005524">
    <property type="term" value="F:ATP binding"/>
    <property type="evidence" value="ECO:0007669"/>
    <property type="project" value="UniProtKB-KW"/>
</dbReference>
<dbReference type="OrthoDB" id="8724465at2"/>
<dbReference type="RefSeq" id="WP_084434251.1">
    <property type="nucleotide sequence ID" value="NZ_FWXV01000015.1"/>
</dbReference>
<dbReference type="GO" id="GO:0016887">
    <property type="term" value="F:ATP hydrolysis activity"/>
    <property type="evidence" value="ECO:0007669"/>
    <property type="project" value="InterPro"/>
</dbReference>
<dbReference type="PROSITE" id="PS50893">
    <property type="entry name" value="ABC_TRANSPORTER_2"/>
    <property type="match status" value="1"/>
</dbReference>
<evidence type="ECO:0000256" key="3">
    <source>
        <dbReference type="ARBA" id="ARBA00022840"/>
    </source>
</evidence>
<dbReference type="AlphaFoldDB" id="A0A1W2FX56"/>
<keyword evidence="6" id="KW-1185">Reference proteome</keyword>
<dbReference type="Pfam" id="PF12399">
    <property type="entry name" value="BCA_ABC_TP_C"/>
    <property type="match status" value="1"/>
</dbReference>
<dbReference type="InterPro" id="IPR027417">
    <property type="entry name" value="P-loop_NTPase"/>
</dbReference>
<feature type="domain" description="ABC transporter" evidence="4">
    <location>
        <begin position="3"/>
        <end position="233"/>
    </location>
</feature>
<dbReference type="PANTHER" id="PTHR45772:SF1">
    <property type="entry name" value="ABC TRANSPORTER ATP-BINDING PROTEIN"/>
    <property type="match status" value="1"/>
</dbReference>
<dbReference type="Gene3D" id="3.40.50.300">
    <property type="entry name" value="P-loop containing nucleotide triphosphate hydrolases"/>
    <property type="match status" value="1"/>
</dbReference>
<dbReference type="InterPro" id="IPR032823">
    <property type="entry name" value="BCA_ABC_TP_C"/>
</dbReference>
<dbReference type="EMBL" id="FWXV01000015">
    <property type="protein sequence ID" value="SMD26505.1"/>
    <property type="molecule type" value="Genomic_DNA"/>
</dbReference>
<dbReference type="InterPro" id="IPR051120">
    <property type="entry name" value="ABC_AA/LPS_Transport"/>
</dbReference>
<gene>
    <name evidence="5" type="ORF">SAMN05661093_10088</name>
</gene>
<dbReference type="SMART" id="SM00382">
    <property type="entry name" value="AAA"/>
    <property type="match status" value="1"/>
</dbReference>
<dbReference type="InterPro" id="IPR003593">
    <property type="entry name" value="AAA+_ATPase"/>
</dbReference>
<proteinExistence type="predicted"/>
<keyword evidence="3 5" id="KW-0067">ATP-binding</keyword>
<sequence length="235" mass="24904">MDIEVTRATMRFGGVRAVDDLSFRYAAGGVLGLIGPNGAGKTTLLNALSDVSRLDSGRIRLRGNDITRLGPEKVARLGVARTFQNLQVFGSLSVLDNVLVPRWALGKGADRAAGLAVLDRVGIAEHADRLAGTLAYGLQRRVELARALAAEPELLLLDEPLAGLSRVEGNRAAELFADLADDGITVVLVEHDVSSVLAVSRHVVVLDRGTVLASGTPDEVVADHAVRRAYLGEED</sequence>
<name>A0A1W2FX56_KIBAR</name>
<dbReference type="SUPFAM" id="SSF52540">
    <property type="entry name" value="P-loop containing nucleoside triphosphate hydrolases"/>
    <property type="match status" value="1"/>
</dbReference>
<keyword evidence="1" id="KW-0813">Transport</keyword>
<evidence type="ECO:0000256" key="2">
    <source>
        <dbReference type="ARBA" id="ARBA00022741"/>
    </source>
</evidence>
<evidence type="ECO:0000313" key="6">
    <source>
        <dbReference type="Proteomes" id="UP000192674"/>
    </source>
</evidence>
<evidence type="ECO:0000259" key="4">
    <source>
        <dbReference type="PROSITE" id="PS50893"/>
    </source>
</evidence>
<dbReference type="Proteomes" id="UP000192674">
    <property type="component" value="Unassembled WGS sequence"/>
</dbReference>
<evidence type="ECO:0000313" key="5">
    <source>
        <dbReference type="EMBL" id="SMD26505.1"/>
    </source>
</evidence>
<organism evidence="5 6">
    <name type="scientific">Kibdelosporangium aridum</name>
    <dbReference type="NCBI Taxonomy" id="2030"/>
    <lineage>
        <taxon>Bacteria</taxon>
        <taxon>Bacillati</taxon>
        <taxon>Actinomycetota</taxon>
        <taxon>Actinomycetes</taxon>
        <taxon>Pseudonocardiales</taxon>
        <taxon>Pseudonocardiaceae</taxon>
        <taxon>Kibdelosporangium</taxon>
    </lineage>
</organism>
<dbReference type="PANTHER" id="PTHR45772">
    <property type="entry name" value="CONSERVED COMPONENT OF ABC TRANSPORTER FOR NATURAL AMINO ACIDS-RELATED"/>
    <property type="match status" value="1"/>
</dbReference>
<dbReference type="InterPro" id="IPR003439">
    <property type="entry name" value="ABC_transporter-like_ATP-bd"/>
</dbReference>